<keyword evidence="1" id="KW-1133">Transmembrane helix</keyword>
<reference evidence="2" key="1">
    <citation type="journal article" date="2014" name="Int. J. Syst. Evol. Microbiol.">
        <title>Complete genome sequence of Corynebacterium casei LMG S-19264T (=DSM 44701T), isolated from a smear-ripened cheese.</title>
        <authorList>
            <consortium name="US DOE Joint Genome Institute (JGI-PGF)"/>
            <person name="Walter F."/>
            <person name="Albersmeier A."/>
            <person name="Kalinowski J."/>
            <person name="Ruckert C."/>
        </authorList>
    </citation>
    <scope>NUCLEOTIDE SEQUENCE</scope>
    <source>
        <strain evidence="2">KCTC 32513</strain>
    </source>
</reference>
<dbReference type="AlphaFoldDB" id="A0A8J3CT49"/>
<dbReference type="EMBL" id="BMZH01000025">
    <property type="protein sequence ID" value="GHB05313.1"/>
    <property type="molecule type" value="Genomic_DNA"/>
</dbReference>
<evidence type="ECO:0000256" key="1">
    <source>
        <dbReference type="SAM" id="Phobius"/>
    </source>
</evidence>
<dbReference type="RefSeq" id="WP_189499677.1">
    <property type="nucleotide sequence ID" value="NZ_BMZH01000025.1"/>
</dbReference>
<evidence type="ECO:0000313" key="3">
    <source>
        <dbReference type="Proteomes" id="UP000634004"/>
    </source>
</evidence>
<comment type="caution">
    <text evidence="2">The sequence shown here is derived from an EMBL/GenBank/DDBJ whole genome shotgun (WGS) entry which is preliminary data.</text>
</comment>
<dbReference type="Proteomes" id="UP000634004">
    <property type="component" value="Unassembled WGS sequence"/>
</dbReference>
<keyword evidence="1" id="KW-0472">Membrane</keyword>
<evidence type="ECO:0000313" key="2">
    <source>
        <dbReference type="EMBL" id="GHB05313.1"/>
    </source>
</evidence>
<feature type="transmembrane region" description="Helical" evidence="1">
    <location>
        <begin position="118"/>
        <end position="138"/>
    </location>
</feature>
<gene>
    <name evidence="2" type="ORF">GCM10009069_29720</name>
</gene>
<reference evidence="2" key="2">
    <citation type="submission" date="2020-09" db="EMBL/GenBank/DDBJ databases">
        <authorList>
            <person name="Sun Q."/>
            <person name="Kim S."/>
        </authorList>
    </citation>
    <scope>NUCLEOTIDE SEQUENCE</scope>
    <source>
        <strain evidence="2">KCTC 32513</strain>
    </source>
</reference>
<sequence length="335" mass="36431">MTGISEADNTSETIKGVREAVGFFDTEKSLQEAIDDLLSQGFDRAEISVLASVEAIEDKMRGVFDKVSHLEDNAETPRVSYIAKEDIGDAKGAVISGFLYVGAMIGLVPIVISGGALAAVLTAAAIGGGVGTAIGSILSRSIDHHHSNYISEQLQHGGLLLWVRTFTLDDEQMAIKILSKHSAHDVHIHGLPDVQSELDDVYLGRLQNAQDGLYNGAHIVRSDRGAYYTSGKIFSGEDEAKAYIDRVAQLTARYESSREANLNLKEAMIDPPDVYETVSELIDSTLSKRTKIELLHRWAYNEKELEMASDDGMTSSFNGDKLQEIENAIAALEAE</sequence>
<keyword evidence="3" id="KW-1185">Reference proteome</keyword>
<feature type="transmembrane region" description="Helical" evidence="1">
    <location>
        <begin position="93"/>
        <end position="112"/>
    </location>
</feature>
<accession>A0A8J3CT49</accession>
<organism evidence="2 3">
    <name type="scientific">Algimonas arctica</name>
    <dbReference type="NCBI Taxonomy" id="1479486"/>
    <lineage>
        <taxon>Bacteria</taxon>
        <taxon>Pseudomonadati</taxon>
        <taxon>Pseudomonadota</taxon>
        <taxon>Alphaproteobacteria</taxon>
        <taxon>Maricaulales</taxon>
        <taxon>Robiginitomaculaceae</taxon>
        <taxon>Algimonas</taxon>
    </lineage>
</organism>
<protein>
    <submittedName>
        <fullName evidence="2">Uncharacterized protein</fullName>
    </submittedName>
</protein>
<keyword evidence="1" id="KW-0812">Transmembrane</keyword>
<proteinExistence type="predicted"/>
<name>A0A8J3CT49_9PROT</name>